<dbReference type="CDD" id="cd02440">
    <property type="entry name" value="AdoMet_MTases"/>
    <property type="match status" value="1"/>
</dbReference>
<accession>F7NFL5</accession>
<evidence type="ECO:0000256" key="2">
    <source>
        <dbReference type="ARBA" id="ARBA00022679"/>
    </source>
</evidence>
<dbReference type="SUPFAM" id="SSF53335">
    <property type="entry name" value="S-adenosyl-L-methionine-dependent methyltransferases"/>
    <property type="match status" value="1"/>
</dbReference>
<dbReference type="PROSITE" id="PS00092">
    <property type="entry name" value="N6_MTASE"/>
    <property type="match status" value="1"/>
</dbReference>
<name>F7NFL5_9FIRM</name>
<dbReference type="STRING" id="1009370.ALO_04221"/>
<evidence type="ECO:0000256" key="1">
    <source>
        <dbReference type="ARBA" id="ARBA00022603"/>
    </source>
</evidence>
<dbReference type="EMBL" id="AFGF01000030">
    <property type="protein sequence ID" value="EGO65138.1"/>
    <property type="molecule type" value="Genomic_DNA"/>
</dbReference>
<reference evidence="3 4" key="1">
    <citation type="journal article" date="2011" name="EMBO J.">
        <title>Structural diversity of bacterial flagellar motors.</title>
        <authorList>
            <person name="Chen S."/>
            <person name="Beeby M."/>
            <person name="Murphy G.E."/>
            <person name="Leadbetter J.R."/>
            <person name="Hendrixson D.R."/>
            <person name="Briegel A."/>
            <person name="Li Z."/>
            <person name="Shi J."/>
            <person name="Tocheva E.I."/>
            <person name="Muller A."/>
            <person name="Dobro M.J."/>
            <person name="Jensen G.J."/>
        </authorList>
    </citation>
    <scope>NUCLEOTIDE SEQUENCE [LARGE SCALE GENOMIC DNA]</scope>
    <source>
        <strain evidence="3 4">DSM 6540</strain>
    </source>
</reference>
<dbReference type="eggNOG" id="COG0742">
    <property type="taxonomic scope" value="Bacteria"/>
</dbReference>
<sequence length="184" mass="20320">MRVITGTAKGTILKAPEGMAIRPTTDRVKESVFAILGERIVNAKVLDLFSGTGNLGIESLSRGAQQVVFVDQSAVSLRLIKENLQRTRMTEKEHLVLRLNISGGMERVMSFGGFDLIFCDPPYNKGLIDNVLGFIDKNISILEGEGLIIVEHSKHEQVGAYRHLETKRLETYGETCISFIAGKN</sequence>
<proteinExistence type="predicted"/>
<organism evidence="3 4">
    <name type="scientific">Acetonema longum DSM 6540</name>
    <dbReference type="NCBI Taxonomy" id="1009370"/>
    <lineage>
        <taxon>Bacteria</taxon>
        <taxon>Bacillati</taxon>
        <taxon>Bacillota</taxon>
        <taxon>Negativicutes</taxon>
        <taxon>Acetonemataceae</taxon>
        <taxon>Acetonema</taxon>
    </lineage>
</organism>
<keyword evidence="2 3" id="KW-0808">Transferase</keyword>
<dbReference type="GO" id="GO:0031167">
    <property type="term" value="P:rRNA methylation"/>
    <property type="evidence" value="ECO:0007669"/>
    <property type="project" value="InterPro"/>
</dbReference>
<evidence type="ECO:0000313" key="3">
    <source>
        <dbReference type="EMBL" id="EGO65138.1"/>
    </source>
</evidence>
<dbReference type="PIRSF" id="PIRSF004553">
    <property type="entry name" value="CHP00095"/>
    <property type="match status" value="1"/>
</dbReference>
<dbReference type="RefSeq" id="WP_004573067.1">
    <property type="nucleotide sequence ID" value="NZ_AFGF01000030.1"/>
</dbReference>
<dbReference type="Proteomes" id="UP000003240">
    <property type="component" value="Unassembled WGS sequence"/>
</dbReference>
<dbReference type="PANTHER" id="PTHR43542:SF1">
    <property type="entry name" value="METHYLTRANSFERASE"/>
    <property type="match status" value="1"/>
</dbReference>
<dbReference type="NCBIfam" id="TIGR00095">
    <property type="entry name" value="16S rRNA (guanine(966)-N(2))-methyltransferase RsmD"/>
    <property type="match status" value="1"/>
</dbReference>
<dbReference type="Gene3D" id="3.40.50.150">
    <property type="entry name" value="Vaccinia Virus protein VP39"/>
    <property type="match status" value="1"/>
</dbReference>
<protein>
    <submittedName>
        <fullName evidence="3">Methyltransferase</fullName>
    </submittedName>
</protein>
<gene>
    <name evidence="3" type="ORF">ALO_04221</name>
</gene>
<dbReference type="GO" id="GO:0008168">
    <property type="term" value="F:methyltransferase activity"/>
    <property type="evidence" value="ECO:0007669"/>
    <property type="project" value="UniProtKB-KW"/>
</dbReference>
<dbReference type="GO" id="GO:0003676">
    <property type="term" value="F:nucleic acid binding"/>
    <property type="evidence" value="ECO:0007669"/>
    <property type="project" value="InterPro"/>
</dbReference>
<comment type="caution">
    <text evidence="3">The sequence shown here is derived from an EMBL/GenBank/DDBJ whole genome shotgun (WGS) entry which is preliminary data.</text>
</comment>
<dbReference type="Pfam" id="PF03602">
    <property type="entry name" value="Cons_hypoth95"/>
    <property type="match status" value="1"/>
</dbReference>
<evidence type="ECO:0000313" key="4">
    <source>
        <dbReference type="Proteomes" id="UP000003240"/>
    </source>
</evidence>
<dbReference type="OrthoDB" id="9803017at2"/>
<keyword evidence="4" id="KW-1185">Reference proteome</keyword>
<dbReference type="InterPro" id="IPR029063">
    <property type="entry name" value="SAM-dependent_MTases_sf"/>
</dbReference>
<dbReference type="AlphaFoldDB" id="F7NFL5"/>
<dbReference type="PANTHER" id="PTHR43542">
    <property type="entry name" value="METHYLTRANSFERASE"/>
    <property type="match status" value="1"/>
</dbReference>
<keyword evidence="1 3" id="KW-0489">Methyltransferase</keyword>
<dbReference type="InterPro" id="IPR002052">
    <property type="entry name" value="DNA_methylase_N6_adenine_CS"/>
</dbReference>
<dbReference type="InterPro" id="IPR004398">
    <property type="entry name" value="RNA_MeTrfase_RsmD"/>
</dbReference>